<evidence type="ECO:0000313" key="2">
    <source>
        <dbReference type="Proteomes" id="UP000238362"/>
    </source>
</evidence>
<dbReference type="EMBL" id="PVNH01000004">
    <property type="protein sequence ID" value="PRX48592.1"/>
    <property type="molecule type" value="Genomic_DNA"/>
</dbReference>
<accession>A0A2T0LX44</accession>
<reference evidence="1 2" key="1">
    <citation type="submission" date="2018-03" db="EMBL/GenBank/DDBJ databases">
        <title>Genomic Encyclopedia of Type Strains, Phase III (KMG-III): the genomes of soil and plant-associated and newly described type strains.</title>
        <authorList>
            <person name="Whitman W."/>
        </authorList>
    </citation>
    <scope>NUCLEOTIDE SEQUENCE [LARGE SCALE GENOMIC DNA]</scope>
    <source>
        <strain evidence="1 2">CGMCC 4.7125</strain>
    </source>
</reference>
<proteinExistence type="predicted"/>
<dbReference type="Proteomes" id="UP000238362">
    <property type="component" value="Unassembled WGS sequence"/>
</dbReference>
<dbReference type="SUPFAM" id="SSF48239">
    <property type="entry name" value="Terpenoid cyclases/Protein prenyltransferases"/>
    <property type="match status" value="1"/>
</dbReference>
<protein>
    <submittedName>
        <fullName evidence="1">Uncharacterized protein</fullName>
    </submittedName>
</protein>
<evidence type="ECO:0000313" key="1">
    <source>
        <dbReference type="EMBL" id="PRX48592.1"/>
    </source>
</evidence>
<comment type="caution">
    <text evidence="1">The sequence shown here is derived from an EMBL/GenBank/DDBJ whole genome shotgun (WGS) entry which is preliminary data.</text>
</comment>
<dbReference type="AlphaFoldDB" id="A0A2T0LX44"/>
<gene>
    <name evidence="1" type="ORF">B0I33_104409</name>
</gene>
<organism evidence="1 2">
    <name type="scientific">Prauserella shujinwangii</name>
    <dbReference type="NCBI Taxonomy" id="1453103"/>
    <lineage>
        <taxon>Bacteria</taxon>
        <taxon>Bacillati</taxon>
        <taxon>Actinomycetota</taxon>
        <taxon>Actinomycetes</taxon>
        <taxon>Pseudonocardiales</taxon>
        <taxon>Pseudonocardiaceae</taxon>
        <taxon>Prauserella</taxon>
    </lineage>
</organism>
<name>A0A2T0LX44_9PSEU</name>
<dbReference type="InterPro" id="IPR008930">
    <property type="entry name" value="Terpenoid_cyclase/PrenylTrfase"/>
</dbReference>
<sequence>MSGPFKNGGRGAAMLYRMDRELDIDTAAATAFQSTHARLLDRHRLRLVLGTGDPEATLAALGAYRNPDGGFGWGLEPDLRSPESQPGAALHAFEVFADIAPHTSPWAAGLCDWLESVTLPDGGLPFALPVTDPTGCAPFWAGADSTTSSLQITAVVAAVAHRVARHDPAVAAHPWLAGATRFCLAEIAGLTAPHALELAFSVQLLDAVHDREPEAAPLLDGLRAHLPADGRVPVAGGADGESLRPLDFAPLPDRPARALFGPGVVAADLRRLAAEQRPDGGWAVDFTSYSPAAALDWRGHATVRAVSVLLASGG</sequence>
<keyword evidence="2" id="KW-1185">Reference proteome</keyword>